<dbReference type="GO" id="GO:0000329">
    <property type="term" value="C:fungal-type vacuole membrane"/>
    <property type="evidence" value="ECO:0007669"/>
    <property type="project" value="TreeGrafter"/>
</dbReference>
<dbReference type="GO" id="GO:0005770">
    <property type="term" value="C:late endosome"/>
    <property type="evidence" value="ECO:0007669"/>
    <property type="project" value="TreeGrafter"/>
</dbReference>
<keyword evidence="4" id="KW-0636">Prenylation</keyword>
<evidence type="ECO:0000313" key="6">
    <source>
        <dbReference type="Proteomes" id="UP000076532"/>
    </source>
</evidence>
<reference evidence="5 6" key="1">
    <citation type="journal article" date="2016" name="Mol. Biol. Evol.">
        <title>Comparative Genomics of Early-Diverging Mushroom-Forming Fungi Provides Insights into the Origins of Lignocellulose Decay Capabilities.</title>
        <authorList>
            <person name="Nagy L.G."/>
            <person name="Riley R."/>
            <person name="Tritt A."/>
            <person name="Adam C."/>
            <person name="Daum C."/>
            <person name="Floudas D."/>
            <person name="Sun H."/>
            <person name="Yadav J.S."/>
            <person name="Pangilinan J."/>
            <person name="Larsson K.H."/>
            <person name="Matsuura K."/>
            <person name="Barry K."/>
            <person name="Labutti K."/>
            <person name="Kuo R."/>
            <person name="Ohm R.A."/>
            <person name="Bhattacharya S.S."/>
            <person name="Shirouzu T."/>
            <person name="Yoshinaga Y."/>
            <person name="Martin F.M."/>
            <person name="Grigoriev I.V."/>
            <person name="Hibbett D.S."/>
        </authorList>
    </citation>
    <scope>NUCLEOTIDE SEQUENCE [LARGE SCALE GENOMIC DNA]</scope>
    <source>
        <strain evidence="5 6">CBS 109695</strain>
    </source>
</reference>
<dbReference type="OrthoDB" id="9989112at2759"/>
<protein>
    <recommendedName>
        <fullName evidence="7">P-loop containing nucleoside triphosphate hydrolase protein</fullName>
    </recommendedName>
</protein>
<dbReference type="Proteomes" id="UP000076532">
    <property type="component" value="Unassembled WGS sequence"/>
</dbReference>
<dbReference type="SMART" id="SM00175">
    <property type="entry name" value="RAB"/>
    <property type="match status" value="1"/>
</dbReference>
<keyword evidence="6" id="KW-1185">Reference proteome</keyword>
<dbReference type="GO" id="GO:0005525">
    <property type="term" value="F:GTP binding"/>
    <property type="evidence" value="ECO:0007669"/>
    <property type="project" value="UniProtKB-KW"/>
</dbReference>
<evidence type="ECO:0000256" key="1">
    <source>
        <dbReference type="ARBA" id="ARBA00006270"/>
    </source>
</evidence>
<name>A0A167WL48_9AGAM</name>
<dbReference type="SUPFAM" id="SSF52540">
    <property type="entry name" value="P-loop containing nucleoside triphosphate hydrolases"/>
    <property type="match status" value="1"/>
</dbReference>
<organism evidence="5 6">
    <name type="scientific">Athelia psychrophila</name>
    <dbReference type="NCBI Taxonomy" id="1759441"/>
    <lineage>
        <taxon>Eukaryota</taxon>
        <taxon>Fungi</taxon>
        <taxon>Dikarya</taxon>
        <taxon>Basidiomycota</taxon>
        <taxon>Agaricomycotina</taxon>
        <taxon>Agaricomycetes</taxon>
        <taxon>Agaricomycetidae</taxon>
        <taxon>Atheliales</taxon>
        <taxon>Atheliaceae</taxon>
        <taxon>Athelia</taxon>
    </lineage>
</organism>
<dbReference type="STRING" id="436010.A0A167WL48"/>
<dbReference type="PANTHER" id="PTHR47981:SF20">
    <property type="entry name" value="RAS-RELATED PROTEIN RAB-7A"/>
    <property type="match status" value="1"/>
</dbReference>
<dbReference type="PANTHER" id="PTHR47981">
    <property type="entry name" value="RAB FAMILY"/>
    <property type="match status" value="1"/>
</dbReference>
<dbReference type="EMBL" id="KV417798">
    <property type="protein sequence ID" value="KZP06223.1"/>
    <property type="molecule type" value="Genomic_DNA"/>
</dbReference>
<feature type="non-terminal residue" evidence="5">
    <location>
        <position position="1"/>
    </location>
</feature>
<dbReference type="InterPro" id="IPR001806">
    <property type="entry name" value="Small_GTPase"/>
</dbReference>
<keyword evidence="3" id="KW-0342">GTP-binding</keyword>
<keyword evidence="2" id="KW-0547">Nucleotide-binding</keyword>
<dbReference type="InterPro" id="IPR027417">
    <property type="entry name" value="P-loop_NTPase"/>
</dbReference>
<evidence type="ECO:0000256" key="2">
    <source>
        <dbReference type="ARBA" id="ARBA00022741"/>
    </source>
</evidence>
<dbReference type="GO" id="GO:0003924">
    <property type="term" value="F:GTPase activity"/>
    <property type="evidence" value="ECO:0007669"/>
    <property type="project" value="InterPro"/>
</dbReference>
<dbReference type="PRINTS" id="PR00449">
    <property type="entry name" value="RASTRNSFRMNG"/>
</dbReference>
<dbReference type="AlphaFoldDB" id="A0A167WL48"/>
<sequence length="126" mass="14148">TIKLIIVGDSGCGKTSLRGQNYFIVGRFSTSYRATIGADFIPQTLPHTFDPENRTGVRAPNMGTLSSAFFRGGDTVKSILIYDVSSPNLQSLRRGWNEFRERAPVRGGEGRRMTFDAWLWEIRSML</sequence>
<evidence type="ECO:0000256" key="3">
    <source>
        <dbReference type="ARBA" id="ARBA00023134"/>
    </source>
</evidence>
<proteinExistence type="inferred from homology"/>
<evidence type="ECO:0000313" key="5">
    <source>
        <dbReference type="EMBL" id="KZP06223.1"/>
    </source>
</evidence>
<accession>A0A167WL48</accession>
<evidence type="ECO:0000256" key="4">
    <source>
        <dbReference type="ARBA" id="ARBA00023289"/>
    </source>
</evidence>
<dbReference type="Pfam" id="PF00071">
    <property type="entry name" value="Ras"/>
    <property type="match status" value="1"/>
</dbReference>
<evidence type="ECO:0008006" key="7">
    <source>
        <dbReference type="Google" id="ProtNLM"/>
    </source>
</evidence>
<dbReference type="Gene3D" id="3.40.50.300">
    <property type="entry name" value="P-loop containing nucleotide triphosphate hydrolases"/>
    <property type="match status" value="1"/>
</dbReference>
<dbReference type="GO" id="GO:0032889">
    <property type="term" value="P:regulation of vacuole fusion, non-autophagic"/>
    <property type="evidence" value="ECO:0007669"/>
    <property type="project" value="TreeGrafter"/>
</dbReference>
<keyword evidence="4" id="KW-0449">Lipoprotein</keyword>
<gene>
    <name evidence="5" type="ORF">FIBSPDRAFT_764783</name>
</gene>
<comment type="similarity">
    <text evidence="1">Belongs to the small GTPase superfamily. Rab family.</text>
</comment>